<dbReference type="PaxDb" id="289377-HL41_03925"/>
<evidence type="ECO:0000256" key="1">
    <source>
        <dbReference type="ARBA" id="ARBA00003989"/>
    </source>
</evidence>
<dbReference type="RefSeq" id="WP_038060845.1">
    <property type="nucleotide sequence ID" value="NZ_CP008796.1"/>
</dbReference>
<keyword evidence="5" id="KW-1185">Reference proteome</keyword>
<dbReference type="InterPro" id="IPR018893">
    <property type="entry name" value="T8SS_CsgF"/>
</dbReference>
<dbReference type="eggNOG" id="ENOG5032U3R">
    <property type="taxonomic scope" value="Bacteria"/>
</dbReference>
<evidence type="ECO:0000256" key="3">
    <source>
        <dbReference type="ARBA" id="ARBA00022729"/>
    </source>
</evidence>
<sequence length="143" mass="15970">MKSKNLFLILTVLFLYPSLCFSSELVFEFTNPSFGGNPLYGSFYLEQAKMQNKFKEDYDFESPSLLKEFENVLQSQIIYNLASRIVAQAFGEDEGGSQIQPGTYLMGKFEITVSYVTGGIQLTVTDLSTGQTTQLVVPQFTGP</sequence>
<dbReference type="Pfam" id="PF10614">
    <property type="entry name" value="CsgF"/>
    <property type="match status" value="1"/>
</dbReference>
<organism evidence="4 5">
    <name type="scientific">Thermodesulfobacterium commune DSM 2178</name>
    <dbReference type="NCBI Taxonomy" id="289377"/>
    <lineage>
        <taxon>Bacteria</taxon>
        <taxon>Pseudomonadati</taxon>
        <taxon>Thermodesulfobacteriota</taxon>
        <taxon>Thermodesulfobacteria</taxon>
        <taxon>Thermodesulfobacteriales</taxon>
        <taxon>Thermodesulfobacteriaceae</taxon>
        <taxon>Thermodesulfobacterium</taxon>
    </lineage>
</organism>
<dbReference type="Proteomes" id="UP000028481">
    <property type="component" value="Chromosome"/>
</dbReference>
<comment type="function">
    <text evidence="1">May be involved in the biogenesis of curli organelles.</text>
</comment>
<gene>
    <name evidence="4" type="ORF">HL41_03925</name>
</gene>
<dbReference type="OrthoDB" id="1443407at2"/>
<dbReference type="KEGG" id="tcm:HL41_03925"/>
<evidence type="ECO:0000313" key="4">
    <source>
        <dbReference type="EMBL" id="AIH03989.1"/>
    </source>
</evidence>
<protein>
    <recommendedName>
        <fullName evidence="2">Curli production assembly/transport component CsgF</fullName>
    </recommendedName>
</protein>
<dbReference type="AlphaFoldDB" id="A0A075WRQ1"/>
<evidence type="ECO:0000256" key="2">
    <source>
        <dbReference type="ARBA" id="ARBA00014031"/>
    </source>
</evidence>
<dbReference type="EMBL" id="CP008796">
    <property type="protein sequence ID" value="AIH03989.1"/>
    <property type="molecule type" value="Genomic_DNA"/>
</dbReference>
<keyword evidence="3" id="KW-0732">Signal</keyword>
<evidence type="ECO:0000313" key="5">
    <source>
        <dbReference type="Proteomes" id="UP000028481"/>
    </source>
</evidence>
<reference evidence="4 5" key="1">
    <citation type="journal article" date="2015" name="Genome Announc.">
        <title>Genome Sequence of a Sulfate-Reducing Thermophilic Bacterium, Thermodesulfobacterium commune DSM 2178T (Phylum Thermodesulfobacteria).</title>
        <authorList>
            <person name="Bhatnagar S."/>
            <person name="Badger J.H."/>
            <person name="Madupu R."/>
            <person name="Khouri H.M."/>
            <person name="O'Connor E.M."/>
            <person name="Robb F.T."/>
            <person name="Ward N.L."/>
            <person name="Eisen J.A."/>
        </authorList>
    </citation>
    <scope>NUCLEOTIDE SEQUENCE [LARGE SCALE GENOMIC DNA]</scope>
    <source>
        <strain evidence="4 5">DSM 2178</strain>
    </source>
</reference>
<name>A0A075WRQ1_9BACT</name>
<proteinExistence type="predicted"/>
<accession>A0A075WRQ1</accession>
<dbReference type="STRING" id="289377.HL41_03925"/>
<dbReference type="HOGENOM" id="CLU_136740_0_0_0"/>